<gene>
    <name evidence="15" type="ORF">PROFUN_02455</name>
</gene>
<keyword evidence="9" id="KW-1015">Disulfide bond</keyword>
<dbReference type="GO" id="GO:0005524">
    <property type="term" value="F:ATP binding"/>
    <property type="evidence" value="ECO:0007669"/>
    <property type="project" value="InterPro"/>
</dbReference>
<keyword evidence="4" id="KW-0964">Secreted</keyword>
<dbReference type="InterPro" id="IPR011009">
    <property type="entry name" value="Kinase-like_dom_sf"/>
</dbReference>
<dbReference type="GO" id="GO:0004714">
    <property type="term" value="F:transmembrane receptor protein tyrosine kinase activity"/>
    <property type="evidence" value="ECO:0007669"/>
    <property type="project" value="TreeGrafter"/>
</dbReference>
<dbReference type="STRING" id="1890364.A0A2P6NUV9"/>
<evidence type="ECO:0000256" key="5">
    <source>
        <dbReference type="ARBA" id="ARBA00022692"/>
    </source>
</evidence>
<feature type="domain" description="Protein kinase" evidence="13">
    <location>
        <begin position="730"/>
        <end position="979"/>
    </location>
</feature>
<dbReference type="CDD" id="cd12087">
    <property type="entry name" value="TM_EGFR-like"/>
    <property type="match status" value="1"/>
</dbReference>
<evidence type="ECO:0000256" key="2">
    <source>
        <dbReference type="ARBA" id="ARBA00004442"/>
    </source>
</evidence>
<evidence type="ECO:0000256" key="8">
    <source>
        <dbReference type="ARBA" id="ARBA00023136"/>
    </source>
</evidence>
<evidence type="ECO:0000256" key="9">
    <source>
        <dbReference type="ARBA" id="ARBA00023157"/>
    </source>
</evidence>
<accession>A0A2P6NUV9</accession>
<evidence type="ECO:0000313" key="16">
    <source>
        <dbReference type="Proteomes" id="UP000241769"/>
    </source>
</evidence>
<comment type="caution">
    <text evidence="15">The sequence shown here is derived from an EMBL/GenBank/DDBJ whole genome shotgun (WGS) entry which is preliminary data.</text>
</comment>
<dbReference type="InterPro" id="IPR011050">
    <property type="entry name" value="Pectin_lyase_fold/virulence"/>
</dbReference>
<feature type="region of interest" description="Disordered" evidence="11">
    <location>
        <begin position="997"/>
        <end position="1024"/>
    </location>
</feature>
<dbReference type="OrthoDB" id="346907at2759"/>
<dbReference type="AlphaFoldDB" id="A0A2P6NUV9"/>
<dbReference type="InterPro" id="IPR057244">
    <property type="entry name" value="GAIN_B"/>
</dbReference>
<dbReference type="InterPro" id="IPR046338">
    <property type="entry name" value="GAIN_dom_sf"/>
</dbReference>
<keyword evidence="6" id="KW-0732">Signal</keyword>
<evidence type="ECO:0000256" key="1">
    <source>
        <dbReference type="ARBA" id="ARBA00004196"/>
    </source>
</evidence>
<evidence type="ECO:0000259" key="14">
    <source>
        <dbReference type="PROSITE" id="PS50221"/>
    </source>
</evidence>
<keyword evidence="5 12" id="KW-0812">Transmembrane</keyword>
<keyword evidence="8 12" id="KW-0472">Membrane</keyword>
<evidence type="ECO:0000256" key="6">
    <source>
        <dbReference type="ARBA" id="ARBA00022729"/>
    </source>
</evidence>
<dbReference type="Proteomes" id="UP000241769">
    <property type="component" value="Unassembled WGS sequence"/>
</dbReference>
<dbReference type="Gene3D" id="1.10.510.10">
    <property type="entry name" value="Transferase(Phosphotransferase) domain 1"/>
    <property type="match status" value="1"/>
</dbReference>
<protein>
    <submittedName>
        <fullName evidence="15">Ephrin type-A receptor 4-like</fullName>
    </submittedName>
</protein>
<dbReference type="InParanoid" id="A0A2P6NUV9"/>
<dbReference type="InterPro" id="IPR001245">
    <property type="entry name" value="Ser-Thr/Tyr_kinase_cat_dom"/>
</dbReference>
<dbReference type="NCBIfam" id="TIGR01376">
    <property type="entry name" value="POMP_repeat"/>
    <property type="match status" value="1"/>
</dbReference>
<feature type="compositionally biased region" description="Polar residues" evidence="11">
    <location>
        <begin position="1007"/>
        <end position="1024"/>
    </location>
</feature>
<name>A0A2P6NUV9_9EUKA</name>
<evidence type="ECO:0000259" key="13">
    <source>
        <dbReference type="PROSITE" id="PS50011"/>
    </source>
</evidence>
<keyword evidence="10" id="KW-0998">Cell outer membrane</keyword>
<dbReference type="PRINTS" id="PR00109">
    <property type="entry name" value="TYRKINASE"/>
</dbReference>
<dbReference type="GO" id="GO:0043235">
    <property type="term" value="C:receptor complex"/>
    <property type="evidence" value="ECO:0007669"/>
    <property type="project" value="TreeGrafter"/>
</dbReference>
<evidence type="ECO:0000256" key="11">
    <source>
        <dbReference type="SAM" id="MobiDB-lite"/>
    </source>
</evidence>
<dbReference type="InterPro" id="IPR003368">
    <property type="entry name" value="POMP_repeat"/>
</dbReference>
<dbReference type="Gene3D" id="2.60.220.50">
    <property type="match status" value="1"/>
</dbReference>
<feature type="domain" description="GAIN-B" evidence="14">
    <location>
        <begin position="514"/>
        <end position="674"/>
    </location>
</feature>
<dbReference type="PANTHER" id="PTHR24416:SF600">
    <property type="entry name" value="PDGF- AND VEGF-RECEPTOR RELATED, ISOFORM J"/>
    <property type="match status" value="1"/>
</dbReference>
<reference evidence="15 16" key="1">
    <citation type="journal article" date="2018" name="Genome Biol. Evol.">
        <title>Multiple Roots of Fruiting Body Formation in Amoebozoa.</title>
        <authorList>
            <person name="Hillmann F."/>
            <person name="Forbes G."/>
            <person name="Novohradska S."/>
            <person name="Ferling I."/>
            <person name="Riege K."/>
            <person name="Groth M."/>
            <person name="Westermann M."/>
            <person name="Marz M."/>
            <person name="Spaller T."/>
            <person name="Winckler T."/>
            <person name="Schaap P."/>
            <person name="Glockner G."/>
        </authorList>
    </citation>
    <scope>NUCLEOTIDE SEQUENCE [LARGE SCALE GENOMIC DNA]</scope>
    <source>
        <strain evidence="15 16">Jena</strain>
    </source>
</reference>
<dbReference type="GO" id="GO:0005886">
    <property type="term" value="C:plasma membrane"/>
    <property type="evidence" value="ECO:0007669"/>
    <property type="project" value="TreeGrafter"/>
</dbReference>
<keyword evidence="7 12" id="KW-1133">Transmembrane helix</keyword>
<dbReference type="PROSITE" id="PS50011">
    <property type="entry name" value="PROTEIN_KINASE_DOM"/>
    <property type="match status" value="1"/>
</dbReference>
<evidence type="ECO:0000313" key="15">
    <source>
        <dbReference type="EMBL" id="PRP87755.1"/>
    </source>
</evidence>
<sequence length="1024" mass="110312">MKNRQHELNPLLSSHRHFAVLRCSFTGTAVAFFTGFDNITISNSTFNSCHGQTSECDTPILPLSSLDLVVVRSLSVYDSTFTNNVLAVGQGIVSAGTLYMKNASFIDNECGTSIGGAVQASFSANTTRCYFKNNRANLGAALFVPFILYDDGSTFEDNQARSGGAIYSSLGAVTLYNSIFIGNYALNGSAVQVQSLNMKNCTFRNHDNNSFSLITVEKDLNVDGCTFDSNQLSLMKVTSGSFSLSNSIVSSTNANGDDLLMNLGSMSIDNCTFSDIISANSIINTQQINLTSSRFLRNDFTSSGSEVMLNGGGGLILHTTFNRSNIDSRSPAVTSTNGQLTVQTSQFNYPVTPIMISQGQQLVHFGNPSTTRFETDDGDLFCSIASGFSTATPTSFLDDCGGTVTIEQYNCSSSTDRCLIRTITSSAISSTSSSLVTSDTSASSFISATTIVSAISDTQANETVQKIGAANATVSAGAVYTVISQLFANKTSSNPTSITAPSLSLIAYDTTRGTINSTGAVRLQIGSPAAVDSIKATAVISLSLLSSLTSSRRDRGESPPTFVIFMGYNYSSGGFQAPPENLSAEVYGLTITDETGTVVEVSDSPEDITIDIPTHGVSSVEQLMSLSCLFYNVTTDTWSADGCDTERNLTSYIVTCHCNHLTNFTVGASPVKPPSAASSNIPLIIGVVIGSVALLSLAAIIIFIVLRRRRSAAQVDMNEVPMESVDTGYITIEEKIATGDHSTVYRGLQSGTTHVAVKRMIGEEGRERARYEVSVVKALHHPNVVQHLSQYADVNGDVSIVYELLEYNLSEKLAELADQKDALMNDRYNLMLQIGKALSYLESADIVHTDVTARNVLIKGDTAKLAGFGNAIRGGKKRLERSEENDQRWSAPEVMTKGIYSFSSDIWSYGVLFWEVMNAGETPYGQMNSSEVKDYVLGGGKLVTKGEEIHGTIMQRCWQLESKDRITSREIVTMLRSYCSVQPAKLFGDFSTSGQAYRQNKEEANRQPASSDDTYSFSPHLSNE</sequence>
<dbReference type="SMART" id="SM00303">
    <property type="entry name" value="GPS"/>
    <property type="match status" value="1"/>
</dbReference>
<evidence type="ECO:0000256" key="12">
    <source>
        <dbReference type="SAM" id="Phobius"/>
    </source>
</evidence>
<evidence type="ECO:0000256" key="7">
    <source>
        <dbReference type="ARBA" id="ARBA00022989"/>
    </source>
</evidence>
<evidence type="ECO:0000256" key="3">
    <source>
        <dbReference type="ARBA" id="ARBA00004613"/>
    </source>
</evidence>
<keyword evidence="15" id="KW-0675">Receptor</keyword>
<dbReference type="InterPro" id="IPR008266">
    <property type="entry name" value="Tyr_kinase_AS"/>
</dbReference>
<keyword evidence="16" id="KW-1185">Reference proteome</keyword>
<feature type="transmembrane region" description="Helical" evidence="12">
    <location>
        <begin position="683"/>
        <end position="706"/>
    </location>
</feature>
<proteinExistence type="predicted"/>
<dbReference type="SUPFAM" id="SSF56112">
    <property type="entry name" value="Protein kinase-like (PK-like)"/>
    <property type="match status" value="1"/>
</dbReference>
<evidence type="ECO:0000256" key="10">
    <source>
        <dbReference type="ARBA" id="ARBA00023237"/>
    </source>
</evidence>
<evidence type="ECO:0000256" key="4">
    <source>
        <dbReference type="ARBA" id="ARBA00022525"/>
    </source>
</evidence>
<dbReference type="InterPro" id="IPR050122">
    <property type="entry name" value="RTK"/>
</dbReference>
<dbReference type="Pfam" id="PF01825">
    <property type="entry name" value="GPS"/>
    <property type="match status" value="1"/>
</dbReference>
<dbReference type="PROSITE" id="PS00109">
    <property type="entry name" value="PROTEIN_KINASE_TYR"/>
    <property type="match status" value="1"/>
</dbReference>
<dbReference type="PROSITE" id="PS50221">
    <property type="entry name" value="GAIN_B"/>
    <property type="match status" value="1"/>
</dbReference>
<dbReference type="PANTHER" id="PTHR24416">
    <property type="entry name" value="TYROSINE-PROTEIN KINASE RECEPTOR"/>
    <property type="match status" value="1"/>
</dbReference>
<comment type="subcellular location">
    <subcellularLocation>
        <location evidence="1">Cell envelope</location>
    </subcellularLocation>
    <subcellularLocation>
        <location evidence="2">Cell outer membrane</location>
    </subcellularLocation>
    <subcellularLocation>
        <location evidence="3">Secreted</location>
    </subcellularLocation>
</comment>
<organism evidence="15 16">
    <name type="scientific">Planoprotostelium fungivorum</name>
    <dbReference type="NCBI Taxonomy" id="1890364"/>
    <lineage>
        <taxon>Eukaryota</taxon>
        <taxon>Amoebozoa</taxon>
        <taxon>Evosea</taxon>
        <taxon>Variosea</taxon>
        <taxon>Cavosteliida</taxon>
        <taxon>Cavosteliaceae</taxon>
        <taxon>Planoprotostelium</taxon>
    </lineage>
</organism>
<dbReference type="GO" id="GO:0005576">
    <property type="term" value="C:extracellular region"/>
    <property type="evidence" value="ECO:0007669"/>
    <property type="project" value="UniProtKB-SubCell"/>
</dbReference>
<dbReference type="SUPFAM" id="SSF51126">
    <property type="entry name" value="Pectin lyase-like"/>
    <property type="match status" value="2"/>
</dbReference>
<dbReference type="InterPro" id="IPR000719">
    <property type="entry name" value="Prot_kinase_dom"/>
</dbReference>
<dbReference type="GO" id="GO:0007169">
    <property type="term" value="P:cell surface receptor protein tyrosine kinase signaling pathway"/>
    <property type="evidence" value="ECO:0007669"/>
    <property type="project" value="TreeGrafter"/>
</dbReference>
<dbReference type="InterPro" id="IPR000203">
    <property type="entry name" value="GPS"/>
</dbReference>
<dbReference type="EMBL" id="MDYQ01000018">
    <property type="protein sequence ID" value="PRP87755.1"/>
    <property type="molecule type" value="Genomic_DNA"/>
</dbReference>
<dbReference type="Pfam" id="PF07714">
    <property type="entry name" value="PK_Tyr_Ser-Thr"/>
    <property type="match status" value="1"/>
</dbReference>